<dbReference type="OrthoDB" id="612216at2759"/>
<dbReference type="InterPro" id="IPR050232">
    <property type="entry name" value="FBL13/AtMIF1-like"/>
</dbReference>
<dbReference type="STRING" id="157652.A0A371FVZ2"/>
<dbReference type="PROSITE" id="PS50181">
    <property type="entry name" value="FBOX"/>
    <property type="match status" value="1"/>
</dbReference>
<dbReference type="InterPro" id="IPR036047">
    <property type="entry name" value="F-box-like_dom_sf"/>
</dbReference>
<dbReference type="EMBL" id="QJKJ01007656">
    <property type="protein sequence ID" value="RDX82350.1"/>
    <property type="molecule type" value="Genomic_DNA"/>
</dbReference>
<dbReference type="Gene3D" id="1.20.1280.50">
    <property type="match status" value="1"/>
</dbReference>
<comment type="caution">
    <text evidence="2">The sequence shown here is derived from an EMBL/GenBank/DDBJ whole genome shotgun (WGS) entry which is preliminary data.</text>
</comment>
<sequence>MEGSSDSNVIESIIHKEKLSKRVKANERAEIITSKLPESLITHILSFLPAKDAVRTSVLSKKWIHLWTSITKLVLDDSVFYSSKRKTSAKQHFANFVYRVLLLNKSPSIESFSLVITGKYGVSMFNTWMSGILERNVKILHVCSHFEVDLNTYASYSLFECKVLEELVLKMISIIRVPPIAFVHFGHLKFLKLSSTVFVLDSSSSSEDLTLSLPVLKVFETIHCSWLNVNSVTLKAPLLESVLIEHDPNVTFYEMDLIIKISASRLTKFTFCCYGFISQHVVLLDPLSAQNAFANIVLSRCEDHSISETRSNASLLLRQFSEVKYLKFDGSEVLPLSESNVAILPVYRMLSHLELGLVTTEFLFALLLRSPVLKSLAFKGIIKFENEILNSATVPHCMTSTLQLVKFGNVHGLEHELCLAKFVMENGLVMQRMSFSLASPGLAQSKIIEDFKEKLFSFKKSFSFAIVEFSCD</sequence>
<dbReference type="AlphaFoldDB" id="A0A371FVZ2"/>
<evidence type="ECO:0000259" key="1">
    <source>
        <dbReference type="PROSITE" id="PS50181"/>
    </source>
</evidence>
<organism evidence="2 3">
    <name type="scientific">Mucuna pruriens</name>
    <name type="common">Velvet bean</name>
    <name type="synonym">Dolichos pruriens</name>
    <dbReference type="NCBI Taxonomy" id="157652"/>
    <lineage>
        <taxon>Eukaryota</taxon>
        <taxon>Viridiplantae</taxon>
        <taxon>Streptophyta</taxon>
        <taxon>Embryophyta</taxon>
        <taxon>Tracheophyta</taxon>
        <taxon>Spermatophyta</taxon>
        <taxon>Magnoliopsida</taxon>
        <taxon>eudicotyledons</taxon>
        <taxon>Gunneridae</taxon>
        <taxon>Pentapetalae</taxon>
        <taxon>rosids</taxon>
        <taxon>fabids</taxon>
        <taxon>Fabales</taxon>
        <taxon>Fabaceae</taxon>
        <taxon>Papilionoideae</taxon>
        <taxon>50 kb inversion clade</taxon>
        <taxon>NPAAA clade</taxon>
        <taxon>indigoferoid/millettioid clade</taxon>
        <taxon>Phaseoleae</taxon>
        <taxon>Mucuna</taxon>
    </lineage>
</organism>
<dbReference type="Pfam" id="PF08387">
    <property type="entry name" value="FBD"/>
    <property type="match status" value="1"/>
</dbReference>
<feature type="domain" description="F-box" evidence="1">
    <location>
        <begin position="30"/>
        <end position="83"/>
    </location>
</feature>
<protein>
    <submittedName>
        <fullName evidence="2">F-box/FBD/LRR-repeat protein</fullName>
    </submittedName>
</protein>
<dbReference type="Pfam" id="PF00646">
    <property type="entry name" value="F-box"/>
    <property type="match status" value="1"/>
</dbReference>
<feature type="non-terminal residue" evidence="2">
    <location>
        <position position="1"/>
    </location>
</feature>
<dbReference type="Proteomes" id="UP000257109">
    <property type="component" value="Unassembled WGS sequence"/>
</dbReference>
<dbReference type="SMART" id="SM00256">
    <property type="entry name" value="FBOX"/>
    <property type="match status" value="1"/>
</dbReference>
<evidence type="ECO:0000313" key="2">
    <source>
        <dbReference type="EMBL" id="RDX82350.1"/>
    </source>
</evidence>
<dbReference type="InterPro" id="IPR001810">
    <property type="entry name" value="F-box_dom"/>
</dbReference>
<dbReference type="PANTHER" id="PTHR31900:SF32">
    <property type="entry name" value="F-BOX_RNI_FBD-LIKE DOMAIN PROTEIN"/>
    <property type="match status" value="1"/>
</dbReference>
<proteinExistence type="predicted"/>
<keyword evidence="3" id="KW-1185">Reference proteome</keyword>
<dbReference type="PANTHER" id="PTHR31900">
    <property type="entry name" value="F-BOX/RNI SUPERFAMILY PROTEIN-RELATED"/>
    <property type="match status" value="1"/>
</dbReference>
<gene>
    <name evidence="2" type="ORF">CR513_36872</name>
</gene>
<evidence type="ECO:0000313" key="3">
    <source>
        <dbReference type="Proteomes" id="UP000257109"/>
    </source>
</evidence>
<name>A0A371FVZ2_MUCPR</name>
<dbReference type="SUPFAM" id="SSF81383">
    <property type="entry name" value="F-box domain"/>
    <property type="match status" value="1"/>
</dbReference>
<reference evidence="2" key="1">
    <citation type="submission" date="2018-05" db="EMBL/GenBank/DDBJ databases">
        <title>Draft genome of Mucuna pruriens seed.</title>
        <authorList>
            <person name="Nnadi N.E."/>
            <person name="Vos R."/>
            <person name="Hasami M.H."/>
            <person name="Devisetty U.K."/>
            <person name="Aguiy J.C."/>
        </authorList>
    </citation>
    <scope>NUCLEOTIDE SEQUENCE [LARGE SCALE GENOMIC DNA]</scope>
    <source>
        <strain evidence="2">JCA_2017</strain>
    </source>
</reference>
<accession>A0A371FVZ2</accession>
<dbReference type="InterPro" id="IPR006566">
    <property type="entry name" value="FBD"/>
</dbReference>
<dbReference type="InterPro" id="IPR053781">
    <property type="entry name" value="F-box_AtFBL13-like"/>
</dbReference>
<dbReference type="CDD" id="cd22160">
    <property type="entry name" value="F-box_AtFBL13-like"/>
    <property type="match status" value="1"/>
</dbReference>